<dbReference type="InterPro" id="IPR021137">
    <property type="entry name" value="Ribosomal_bL35-like"/>
</dbReference>
<dbReference type="Pfam" id="PF01632">
    <property type="entry name" value="Ribosomal_L35p"/>
    <property type="match status" value="1"/>
</dbReference>
<dbReference type="AlphaFoldDB" id="A0A1B9IAZ3"/>
<dbReference type="SUPFAM" id="SSF143034">
    <property type="entry name" value="L35p-like"/>
    <property type="match status" value="1"/>
</dbReference>
<sequence>MSFISKLFIRPKISTSIPFNSIANSSKITSTNLLISKFSTSNSLLIKQKLKSHSGCKKRFFPNANGLFKRAQTGKSHLNTAFSTSRINRLAKQVYVTKTQGRKLKKMLPYA</sequence>
<keyword evidence="2 4" id="KW-0689">Ribosomal protein</keyword>
<evidence type="ECO:0000256" key="2">
    <source>
        <dbReference type="ARBA" id="ARBA00022980"/>
    </source>
</evidence>
<evidence type="ECO:0000313" key="5">
    <source>
        <dbReference type="EMBL" id="OCF52815.1"/>
    </source>
</evidence>
<reference evidence="5" key="1">
    <citation type="submission" date="2013-07" db="EMBL/GenBank/DDBJ databases">
        <title>The Genome Sequence of Cryptococcus pinus CBS10737.</title>
        <authorList>
            <consortium name="The Broad Institute Genome Sequencing Platform"/>
            <person name="Cuomo C."/>
            <person name="Litvintseva A."/>
            <person name="Chen Y."/>
            <person name="Heitman J."/>
            <person name="Sun S."/>
            <person name="Springer D."/>
            <person name="Dromer F."/>
            <person name="Young S.K."/>
            <person name="Zeng Q."/>
            <person name="Gargeya S."/>
            <person name="Fitzgerald M."/>
            <person name="Abouelleil A."/>
            <person name="Alvarado L."/>
            <person name="Berlin A.M."/>
            <person name="Chapman S.B."/>
            <person name="Dewar J."/>
            <person name="Goldberg J."/>
            <person name="Griggs A."/>
            <person name="Gujja S."/>
            <person name="Hansen M."/>
            <person name="Howarth C."/>
            <person name="Imamovic A."/>
            <person name="Larimer J."/>
            <person name="McCowan C."/>
            <person name="Murphy C."/>
            <person name="Pearson M."/>
            <person name="Priest M."/>
            <person name="Roberts A."/>
            <person name="Saif S."/>
            <person name="Shea T."/>
            <person name="Sykes S."/>
            <person name="Wortman J."/>
            <person name="Nusbaum C."/>
            <person name="Birren B."/>
        </authorList>
    </citation>
    <scope>NUCLEOTIDE SEQUENCE [LARGE SCALE GENOMIC DNA]</scope>
    <source>
        <strain evidence="5">CBS 10737</strain>
    </source>
</reference>
<organism evidence="5">
    <name type="scientific">Kwoniella pini CBS 10737</name>
    <dbReference type="NCBI Taxonomy" id="1296096"/>
    <lineage>
        <taxon>Eukaryota</taxon>
        <taxon>Fungi</taxon>
        <taxon>Dikarya</taxon>
        <taxon>Basidiomycota</taxon>
        <taxon>Agaricomycotina</taxon>
        <taxon>Tremellomycetes</taxon>
        <taxon>Tremellales</taxon>
        <taxon>Cryptococcaceae</taxon>
        <taxon>Kwoniella</taxon>
    </lineage>
</organism>
<dbReference type="PRINTS" id="PR00064">
    <property type="entry name" value="RIBOSOMALL35"/>
</dbReference>
<dbReference type="HAMAP" id="MF_00514">
    <property type="entry name" value="Ribosomal_bL35"/>
    <property type="match status" value="1"/>
</dbReference>
<dbReference type="PANTHER" id="PTHR33343">
    <property type="entry name" value="54S RIBOSOMAL PROTEIN BL35M"/>
    <property type="match status" value="1"/>
</dbReference>
<evidence type="ECO:0000256" key="3">
    <source>
        <dbReference type="ARBA" id="ARBA00023274"/>
    </source>
</evidence>
<evidence type="ECO:0000256" key="4">
    <source>
        <dbReference type="RuleBase" id="RU000568"/>
    </source>
</evidence>
<dbReference type="STRING" id="1296096.A0A1B9IAZ3"/>
<dbReference type="FunFam" id="4.10.410.60:FF:000001">
    <property type="entry name" value="50S ribosomal protein L35"/>
    <property type="match status" value="1"/>
</dbReference>
<dbReference type="NCBIfam" id="TIGR00001">
    <property type="entry name" value="rpmI_bact"/>
    <property type="match status" value="1"/>
</dbReference>
<comment type="similarity">
    <text evidence="1 4">Belongs to the bacterial ribosomal protein bL35 family.</text>
</comment>
<dbReference type="EMBL" id="KI894007">
    <property type="protein sequence ID" value="OCF52815.1"/>
    <property type="molecule type" value="Genomic_DNA"/>
</dbReference>
<keyword evidence="3 4" id="KW-0687">Ribonucleoprotein</keyword>
<dbReference type="GO" id="GO:0006412">
    <property type="term" value="P:translation"/>
    <property type="evidence" value="ECO:0007669"/>
    <property type="project" value="InterPro"/>
</dbReference>
<dbReference type="PANTHER" id="PTHR33343:SF1">
    <property type="entry name" value="LARGE RIBOSOMAL SUBUNIT PROTEIN BL35M"/>
    <property type="match status" value="1"/>
</dbReference>
<accession>A0A1B9IAZ3</accession>
<protein>
    <recommendedName>
        <fullName evidence="4">50S ribosomal protein L35</fullName>
    </recommendedName>
</protein>
<dbReference type="GO" id="GO:0015934">
    <property type="term" value="C:large ribosomal subunit"/>
    <property type="evidence" value="ECO:0007669"/>
    <property type="project" value="TreeGrafter"/>
</dbReference>
<dbReference type="Gene3D" id="4.10.410.60">
    <property type="match status" value="1"/>
</dbReference>
<evidence type="ECO:0000256" key="1">
    <source>
        <dbReference type="ARBA" id="ARBA00006598"/>
    </source>
</evidence>
<dbReference type="InterPro" id="IPR037229">
    <property type="entry name" value="Ribosomal_bL35_sf"/>
</dbReference>
<gene>
    <name evidence="5" type="ORF">I206_00111</name>
</gene>
<dbReference type="InterPro" id="IPR001706">
    <property type="entry name" value="Ribosomal_bL35"/>
</dbReference>
<name>A0A1B9IAZ3_9TREE</name>
<dbReference type="GO" id="GO:0003735">
    <property type="term" value="F:structural constituent of ribosome"/>
    <property type="evidence" value="ECO:0007669"/>
    <property type="project" value="InterPro"/>
</dbReference>
<dbReference type="OrthoDB" id="162638at2759"/>
<proteinExistence type="inferred from homology"/>
<reference evidence="5" key="2">
    <citation type="submission" date="2016-07" db="EMBL/GenBank/DDBJ databases">
        <title>Evolution of pathogenesis and genome organization in the Tremellales.</title>
        <authorList>
            <person name="Cuomo C."/>
            <person name="Litvintseva A."/>
            <person name="Heitman J."/>
            <person name="Chen Y."/>
            <person name="Sun S."/>
            <person name="Springer D."/>
            <person name="Dromer F."/>
            <person name="Young S."/>
            <person name="Zeng Q."/>
            <person name="Chapman S."/>
            <person name="Gujja S."/>
            <person name="Saif S."/>
            <person name="Birren B."/>
        </authorList>
    </citation>
    <scope>NUCLEOTIDE SEQUENCE</scope>
    <source>
        <strain evidence="5">CBS 10737</strain>
    </source>
</reference>